<dbReference type="SUPFAM" id="SSF53098">
    <property type="entry name" value="Ribonuclease H-like"/>
    <property type="match status" value="1"/>
</dbReference>
<dbReference type="GO" id="GO:0015074">
    <property type="term" value="P:DNA integration"/>
    <property type="evidence" value="ECO:0007669"/>
    <property type="project" value="InterPro"/>
</dbReference>
<dbReference type="InterPro" id="IPR047797">
    <property type="entry name" value="ISNCY_transpos"/>
</dbReference>
<dbReference type="NCBIfam" id="NF033594">
    <property type="entry name" value="transpos_ISNCY_2"/>
    <property type="match status" value="1"/>
</dbReference>
<dbReference type="EMBL" id="RRCM01000003">
    <property type="protein sequence ID" value="RRJ13709.1"/>
    <property type="molecule type" value="Genomic_DNA"/>
</dbReference>
<accession>A0A3P3PZU0</accession>
<keyword evidence="4" id="KW-1185">Reference proteome</keyword>
<dbReference type="PANTHER" id="PTHR35004">
    <property type="entry name" value="TRANSPOSASE RV3428C-RELATED"/>
    <property type="match status" value="1"/>
</dbReference>
<evidence type="ECO:0000256" key="1">
    <source>
        <dbReference type="SAM" id="MobiDB-lite"/>
    </source>
</evidence>
<dbReference type="InterPro" id="IPR012337">
    <property type="entry name" value="RNaseH-like_sf"/>
</dbReference>
<dbReference type="PROSITE" id="PS50994">
    <property type="entry name" value="INTEGRASE"/>
    <property type="match status" value="1"/>
</dbReference>
<evidence type="ECO:0000259" key="2">
    <source>
        <dbReference type="PROSITE" id="PS50994"/>
    </source>
</evidence>
<dbReference type="GO" id="GO:0003676">
    <property type="term" value="F:nucleic acid binding"/>
    <property type="evidence" value="ECO:0007669"/>
    <property type="project" value="InterPro"/>
</dbReference>
<evidence type="ECO:0000313" key="3">
    <source>
        <dbReference type="EMBL" id="RRJ13709.1"/>
    </source>
</evidence>
<feature type="domain" description="Integrase catalytic" evidence="2">
    <location>
        <begin position="158"/>
        <end position="343"/>
    </location>
</feature>
<dbReference type="InterPro" id="IPR036397">
    <property type="entry name" value="RNaseH_sf"/>
</dbReference>
<sequence>MNEQKKYEVIKGLADHPDTANKNRAAMVLGCTRRHINRMLQGYIKSGKKFFLHGNKGKKPATTISHDIRRQVIDLYRTKYYDANFEHYTELLKKNEGICISHSSVMNILESEYILSPKATKAKRRRIKQKLKAKKETAKTKKELTSIQANLVAIDDAHSRRPRCAYFGELQQMDATPYEWVPGQIWHLHLAIDDASGVVTGAWFDTQETLNGYYHVFNQILTDYGIPYKFLTDRRTVFTYKKKGASSDDKDTYTQFAYACKQLGVELESSSVPQAKGRIERLNQTLQSRLPVEFRIAGVTDINKANEFLHSYIKEFNEKFALPLYGIKSVFETQPSKEKINLTLAVLTERTVDAGHAIQFEKKFYKMIDHKGAQIHYRKGTKVMLIKAFDRSLFACVNDKDIHVLEEIPTHERKSKDLDADYKKPKPRKPYIPPMNHPWRRSAFKKFVHSQPHRIEQDLKSA</sequence>
<dbReference type="Gene3D" id="3.30.420.10">
    <property type="entry name" value="Ribonuclease H-like superfamily/Ribonuclease H"/>
    <property type="match status" value="1"/>
</dbReference>
<feature type="region of interest" description="Disordered" evidence="1">
    <location>
        <begin position="415"/>
        <end position="438"/>
    </location>
</feature>
<feature type="compositionally biased region" description="Basic and acidic residues" evidence="1">
    <location>
        <begin position="415"/>
        <end position="424"/>
    </location>
</feature>
<gene>
    <name evidence="3" type="ORF">EHW90_11910</name>
</gene>
<name>A0A3P3PZU0_9FIRM</name>
<proteinExistence type="predicted"/>
<dbReference type="RefSeq" id="WP_124952946.1">
    <property type="nucleotide sequence ID" value="NZ_RRCM01000003.1"/>
</dbReference>
<dbReference type="Proteomes" id="UP000276982">
    <property type="component" value="Unassembled WGS sequence"/>
</dbReference>
<dbReference type="AlphaFoldDB" id="A0A3P3PZU0"/>
<dbReference type="PANTHER" id="PTHR35004:SF7">
    <property type="entry name" value="INTEGRASE PROTEIN"/>
    <property type="match status" value="1"/>
</dbReference>
<evidence type="ECO:0000313" key="4">
    <source>
        <dbReference type="Proteomes" id="UP000276982"/>
    </source>
</evidence>
<protein>
    <submittedName>
        <fullName evidence="3">ISNCY family transposase</fullName>
    </submittedName>
</protein>
<dbReference type="InterPro" id="IPR001584">
    <property type="entry name" value="Integrase_cat-core"/>
</dbReference>
<organism evidence="3 4">
    <name type="scientific">Lachnoanaerobaculum orale</name>
    <dbReference type="NCBI Taxonomy" id="979627"/>
    <lineage>
        <taxon>Bacteria</taxon>
        <taxon>Bacillati</taxon>
        <taxon>Bacillota</taxon>
        <taxon>Clostridia</taxon>
        <taxon>Lachnospirales</taxon>
        <taxon>Lachnospiraceae</taxon>
        <taxon>Lachnoanaerobaculum</taxon>
    </lineage>
</organism>
<reference evidence="3 4" key="1">
    <citation type="submission" date="2018-11" db="EMBL/GenBank/DDBJ databases">
        <title>Genome sequencing of Lachnoanaerobaculum orale DSM 24553T.</title>
        <authorList>
            <person name="Kook J.-K."/>
            <person name="Park S.-N."/>
            <person name="Lim Y.K."/>
        </authorList>
    </citation>
    <scope>NUCLEOTIDE SEQUENCE [LARGE SCALE GENOMIC DNA]</scope>
    <source>
        <strain evidence="3 4">DSM 24553</strain>
    </source>
</reference>
<comment type="caution">
    <text evidence="3">The sequence shown here is derived from an EMBL/GenBank/DDBJ whole genome shotgun (WGS) entry which is preliminary data.</text>
</comment>